<dbReference type="GO" id="GO:0006004">
    <property type="term" value="P:fucose metabolic process"/>
    <property type="evidence" value="ECO:0007669"/>
    <property type="project" value="UniProtKB-KW"/>
</dbReference>
<evidence type="ECO:0000256" key="4">
    <source>
        <dbReference type="ARBA" id="ARBA00012196"/>
    </source>
</evidence>
<keyword evidence="13" id="KW-0119">Carbohydrate metabolism</keyword>
<evidence type="ECO:0000256" key="3">
    <source>
        <dbReference type="ARBA" id="ARBA00010626"/>
    </source>
</evidence>
<keyword evidence="17" id="KW-0732">Signal</keyword>
<comment type="similarity">
    <text evidence="3">Belongs to the glycosyltransferase 65 family.</text>
</comment>
<keyword evidence="9" id="KW-0914">Notch signaling pathway</keyword>
<evidence type="ECO:0000256" key="15">
    <source>
        <dbReference type="ARBA" id="ARBA00047273"/>
    </source>
</evidence>
<accession>A0A8S4DM82</accession>
<dbReference type="GO" id="GO:0005783">
    <property type="term" value="C:endoplasmic reticulum"/>
    <property type="evidence" value="ECO:0007669"/>
    <property type="project" value="UniProtKB-SubCell"/>
</dbReference>
<proteinExistence type="inferred from homology"/>
<comment type="caution">
    <text evidence="18">The sequence shown here is derived from an EMBL/GenBank/DDBJ whole genome shotgun (WGS) entry which is preliminary data.</text>
</comment>
<keyword evidence="10" id="KW-1015">Disulfide bond</keyword>
<evidence type="ECO:0000256" key="6">
    <source>
        <dbReference type="ARBA" id="ARBA00022676"/>
    </source>
</evidence>
<sequence length="377" mass="43274">MIRLCLIILFINLVRTAEYDTSGYLVYCPCMGRFGNQADHFLGALAFSKSLNRTLILPPWVEYRYGELKSIQVPFDTYFKTNVLQKYHRVITMESFMQDLGSKIWPQNKRVSFCYTKRNGEITNSCNAKSGNPFGPFWDTFSIEFVDSEFYGPLHYDAHDTAMIKKWTSKYAASEWPVLAFTGAPASFPVQNENRGLHKYLKWSNDITIRAKQFIKENMSGGSFLGIHLRNGQDWVKACQHVHNSPTLFASPQCVGYKNERGPLTMSMCFPEKSVIFKQIKRALRKVEDAKYIFVASDSNHMINEISAELKSTNVKVLRLTPSNPHLDLAILGQANYFIGNCVSSYSAFVKRERDARGIPSEFWSYPHKKKTKHEEL</sequence>
<evidence type="ECO:0000256" key="9">
    <source>
        <dbReference type="ARBA" id="ARBA00022976"/>
    </source>
</evidence>
<keyword evidence="19" id="KW-1185">Reference proteome</keyword>
<dbReference type="GO" id="GO:0007219">
    <property type="term" value="P:Notch signaling pathway"/>
    <property type="evidence" value="ECO:0007669"/>
    <property type="project" value="UniProtKB-KW"/>
</dbReference>
<evidence type="ECO:0000256" key="11">
    <source>
        <dbReference type="ARBA" id="ARBA00023180"/>
    </source>
</evidence>
<dbReference type="AlphaFoldDB" id="A0A8S4DM82"/>
<comment type="catalytic activity">
    <reaction evidence="16">
        <text>L-seryl-[protein] + GDP-beta-L-fucose = 3-O-(alpha-L-fucosyl)-L-seryl-[protein] + GDP + H(+)</text>
        <dbReference type="Rhea" id="RHEA:63644"/>
        <dbReference type="Rhea" id="RHEA-COMP:9863"/>
        <dbReference type="Rhea" id="RHEA-COMP:17914"/>
        <dbReference type="ChEBI" id="CHEBI:15378"/>
        <dbReference type="ChEBI" id="CHEBI:29999"/>
        <dbReference type="ChEBI" id="CHEBI:57273"/>
        <dbReference type="ChEBI" id="CHEBI:58189"/>
        <dbReference type="ChEBI" id="CHEBI:189632"/>
        <dbReference type="EC" id="2.4.1.221"/>
    </reaction>
    <physiologicalReaction direction="left-to-right" evidence="16">
        <dbReference type="Rhea" id="RHEA:63645"/>
    </physiologicalReaction>
</comment>
<dbReference type="CDD" id="cd11302">
    <property type="entry name" value="O-FucT-1"/>
    <property type="match status" value="1"/>
</dbReference>
<dbReference type="Gene3D" id="3.40.50.11350">
    <property type="match status" value="1"/>
</dbReference>
<dbReference type="EMBL" id="CAJHNJ030000005">
    <property type="protein sequence ID" value="CAG9099475.1"/>
    <property type="molecule type" value="Genomic_DNA"/>
</dbReference>
<keyword evidence="12" id="KW-0294">Fucose metabolism</keyword>
<protein>
    <recommendedName>
        <fullName evidence="5">GDP-fucose protein O-fucosyltransferase 1</fullName>
        <ecNumber evidence="4">2.4.1.221</ecNumber>
    </recommendedName>
    <alternativeName>
        <fullName evidence="14">Peptide-O-fucosyltransferase 1</fullName>
    </alternativeName>
</protein>
<name>A0A8S4DM82_PLUXY</name>
<evidence type="ECO:0000256" key="16">
    <source>
        <dbReference type="ARBA" id="ARBA00048647"/>
    </source>
</evidence>
<evidence type="ECO:0000256" key="14">
    <source>
        <dbReference type="ARBA" id="ARBA00033080"/>
    </source>
</evidence>
<dbReference type="EC" id="2.4.1.221" evidence="4"/>
<dbReference type="PANTHER" id="PTHR21420">
    <property type="entry name" value="GDP-FUCOSE PROTEIN O-FUCOSYLTRANSFERASE 1"/>
    <property type="match status" value="1"/>
</dbReference>
<dbReference type="Pfam" id="PF10250">
    <property type="entry name" value="O-FucT"/>
    <property type="match status" value="1"/>
</dbReference>
<keyword evidence="7" id="KW-0808">Transferase</keyword>
<evidence type="ECO:0000256" key="13">
    <source>
        <dbReference type="ARBA" id="ARBA00023277"/>
    </source>
</evidence>
<gene>
    <name evidence="18" type="ORF">PLXY2_LOCUS2262</name>
</gene>
<evidence type="ECO:0000313" key="18">
    <source>
        <dbReference type="EMBL" id="CAG9099475.1"/>
    </source>
</evidence>
<dbReference type="InterPro" id="IPR039922">
    <property type="entry name" value="POFUT1"/>
</dbReference>
<organism evidence="18 19">
    <name type="scientific">Plutella xylostella</name>
    <name type="common">Diamondback moth</name>
    <name type="synonym">Plutella maculipennis</name>
    <dbReference type="NCBI Taxonomy" id="51655"/>
    <lineage>
        <taxon>Eukaryota</taxon>
        <taxon>Metazoa</taxon>
        <taxon>Ecdysozoa</taxon>
        <taxon>Arthropoda</taxon>
        <taxon>Hexapoda</taxon>
        <taxon>Insecta</taxon>
        <taxon>Pterygota</taxon>
        <taxon>Neoptera</taxon>
        <taxon>Endopterygota</taxon>
        <taxon>Lepidoptera</taxon>
        <taxon>Glossata</taxon>
        <taxon>Ditrysia</taxon>
        <taxon>Yponomeutoidea</taxon>
        <taxon>Plutellidae</taxon>
        <taxon>Plutella</taxon>
    </lineage>
</organism>
<evidence type="ECO:0000256" key="17">
    <source>
        <dbReference type="SAM" id="SignalP"/>
    </source>
</evidence>
<evidence type="ECO:0000256" key="1">
    <source>
        <dbReference type="ARBA" id="ARBA00004240"/>
    </source>
</evidence>
<evidence type="ECO:0000256" key="7">
    <source>
        <dbReference type="ARBA" id="ARBA00022679"/>
    </source>
</evidence>
<evidence type="ECO:0000256" key="5">
    <source>
        <dbReference type="ARBA" id="ARBA00021745"/>
    </source>
</evidence>
<reference evidence="18" key="1">
    <citation type="submission" date="2020-11" db="EMBL/GenBank/DDBJ databases">
        <authorList>
            <person name="Whiteford S."/>
        </authorList>
    </citation>
    <scope>NUCLEOTIDE SEQUENCE</scope>
</reference>
<evidence type="ECO:0000256" key="12">
    <source>
        <dbReference type="ARBA" id="ARBA00023253"/>
    </source>
</evidence>
<keyword evidence="6" id="KW-0328">Glycosyltransferase</keyword>
<comment type="pathway">
    <text evidence="2">Protein modification; protein glycosylation.</text>
</comment>
<dbReference type="GO" id="GO:0046922">
    <property type="term" value="F:peptide-O-fucosyltransferase activity"/>
    <property type="evidence" value="ECO:0007669"/>
    <property type="project" value="UniProtKB-EC"/>
</dbReference>
<dbReference type="Gene3D" id="3.40.50.11340">
    <property type="match status" value="1"/>
</dbReference>
<evidence type="ECO:0000256" key="2">
    <source>
        <dbReference type="ARBA" id="ARBA00004922"/>
    </source>
</evidence>
<dbReference type="PANTHER" id="PTHR21420:SF10">
    <property type="entry name" value="GDP-FUCOSE PROTEIN O-FUCOSYLTRANSFERASE 1"/>
    <property type="match status" value="1"/>
</dbReference>
<evidence type="ECO:0000256" key="10">
    <source>
        <dbReference type="ARBA" id="ARBA00023157"/>
    </source>
</evidence>
<dbReference type="Proteomes" id="UP000653454">
    <property type="component" value="Unassembled WGS sequence"/>
</dbReference>
<dbReference type="InterPro" id="IPR019378">
    <property type="entry name" value="GDP-Fuc_O-FucTrfase"/>
</dbReference>
<feature type="signal peptide" evidence="17">
    <location>
        <begin position="1"/>
        <end position="16"/>
    </location>
</feature>
<comment type="catalytic activity">
    <reaction evidence="15">
        <text>L-threonyl-[protein] + GDP-beta-L-fucose = 3-O-(alpha-L-fucosyl)-L-threonyl-[protein] + GDP + H(+)</text>
        <dbReference type="Rhea" id="RHEA:70491"/>
        <dbReference type="Rhea" id="RHEA-COMP:11060"/>
        <dbReference type="Rhea" id="RHEA-COMP:17915"/>
        <dbReference type="ChEBI" id="CHEBI:15378"/>
        <dbReference type="ChEBI" id="CHEBI:30013"/>
        <dbReference type="ChEBI" id="CHEBI:57273"/>
        <dbReference type="ChEBI" id="CHEBI:58189"/>
        <dbReference type="ChEBI" id="CHEBI:189631"/>
        <dbReference type="EC" id="2.4.1.221"/>
    </reaction>
    <physiologicalReaction direction="left-to-right" evidence="15">
        <dbReference type="Rhea" id="RHEA:70492"/>
    </physiologicalReaction>
</comment>
<keyword evidence="11" id="KW-0325">Glycoprotein</keyword>
<keyword evidence="8" id="KW-0256">Endoplasmic reticulum</keyword>
<feature type="chain" id="PRO_5035885543" description="GDP-fucose protein O-fucosyltransferase 1" evidence="17">
    <location>
        <begin position="17"/>
        <end position="377"/>
    </location>
</feature>
<evidence type="ECO:0000256" key="8">
    <source>
        <dbReference type="ARBA" id="ARBA00022824"/>
    </source>
</evidence>
<evidence type="ECO:0000313" key="19">
    <source>
        <dbReference type="Proteomes" id="UP000653454"/>
    </source>
</evidence>
<comment type="subcellular location">
    <subcellularLocation>
        <location evidence="1">Endoplasmic reticulum</location>
    </subcellularLocation>
</comment>